<gene>
    <name evidence="15" type="ORF">KL86CLO1_11298</name>
</gene>
<dbReference type="Pfam" id="PF13091">
    <property type="entry name" value="PLDc_2"/>
    <property type="match status" value="2"/>
</dbReference>
<evidence type="ECO:0000256" key="4">
    <source>
        <dbReference type="ARBA" id="ARBA00022679"/>
    </source>
</evidence>
<dbReference type="NCBIfam" id="TIGR04265">
    <property type="entry name" value="bac_cardiolipin"/>
    <property type="match status" value="1"/>
</dbReference>
<dbReference type="GO" id="GO:0005886">
    <property type="term" value="C:plasma membrane"/>
    <property type="evidence" value="ECO:0007669"/>
    <property type="project" value="UniProtKB-SubCell"/>
</dbReference>
<keyword evidence="5 13" id="KW-0812">Transmembrane</keyword>
<dbReference type="GO" id="GO:0008808">
    <property type="term" value="F:cardiolipin synthase activity"/>
    <property type="evidence" value="ECO:0007669"/>
    <property type="project" value="UniProtKB-UniRule"/>
</dbReference>
<evidence type="ECO:0000256" key="3">
    <source>
        <dbReference type="ARBA" id="ARBA00022516"/>
    </source>
</evidence>
<feature type="transmembrane region" description="Helical" evidence="13">
    <location>
        <begin position="45"/>
        <end position="62"/>
    </location>
</feature>
<organism evidence="15">
    <name type="scientific">uncultured Eubacteriales bacterium</name>
    <dbReference type="NCBI Taxonomy" id="172733"/>
    <lineage>
        <taxon>Bacteria</taxon>
        <taxon>Bacillati</taxon>
        <taxon>Bacillota</taxon>
        <taxon>Clostridia</taxon>
        <taxon>Eubacteriales</taxon>
        <taxon>environmental samples</taxon>
    </lineage>
</organism>
<dbReference type="GO" id="GO:0032049">
    <property type="term" value="P:cardiolipin biosynthetic process"/>
    <property type="evidence" value="ECO:0007669"/>
    <property type="project" value="UniProtKB-UniRule"/>
</dbReference>
<evidence type="ECO:0000256" key="12">
    <source>
        <dbReference type="NCBIfam" id="TIGR04265"/>
    </source>
</evidence>
<evidence type="ECO:0000256" key="2">
    <source>
        <dbReference type="ARBA" id="ARBA00022475"/>
    </source>
</evidence>
<feature type="domain" description="PLD phosphodiesterase" evidence="14">
    <location>
        <begin position="429"/>
        <end position="456"/>
    </location>
</feature>
<evidence type="ECO:0000256" key="10">
    <source>
        <dbReference type="ARBA" id="ARBA00023209"/>
    </source>
</evidence>
<dbReference type="PANTHER" id="PTHR21248:SF22">
    <property type="entry name" value="PHOSPHOLIPASE D"/>
    <property type="match status" value="1"/>
</dbReference>
<dbReference type="InterPro" id="IPR025202">
    <property type="entry name" value="PLD-like_dom"/>
</dbReference>
<feature type="domain" description="PLD phosphodiesterase" evidence="14">
    <location>
        <begin position="249"/>
        <end position="276"/>
    </location>
</feature>
<sequence length="516" mass="59128">MRELNALKKLSSFVFHRTTLVALLLIVQAAVLAVMMVQFSNYFIYFYWFCILLSIVAVLWLVSNRSDPGYKIAWLIPILLFPVFGGLVYLLFGGNRLSARVRRKMQGMDRRMRNTLAPDFKSGLLESVGADAVNQSRYLEWYAHCPLYKNTLTEYFPLGDDAFPRMLQELRRAERYIFLEYFIITPGEMWSAILEILEEKAKAGVDVRVLYDDVGSLYTLPTNYDKVLEAKGIRCSVFNRFIPALSLRLNNRDHRKFCIVDGRAAFTGGINLADEYINREEKYGHWKDSVILLRGEAVWSMVVMFLTVWDYVRGGEEDLNAFRPASLPQEVYAARGWVQPYADSPLDEEPVAGTVYLNLISKARYYIYLTTPYLIISDTVNTALCSAAKSGVDVRIITPHVPDKKIIFEVTRAHYSPLLEAGVRIFEYTPGFMHAKNFAVDDLYATVGSVNMDYRSMFLHFEGGVWLCGQDAVLDVRNDFLHTLEESMEVTLEQSRSHSLPRLLLRSVLRVFAPLM</sequence>
<dbReference type="Pfam" id="PF13396">
    <property type="entry name" value="PLDc_N"/>
    <property type="match status" value="1"/>
</dbReference>
<dbReference type="CDD" id="cd09160">
    <property type="entry name" value="PLDc_SMU_988_like_2"/>
    <property type="match status" value="1"/>
</dbReference>
<dbReference type="SMART" id="SM00155">
    <property type="entry name" value="PLDc"/>
    <property type="match status" value="2"/>
</dbReference>
<keyword evidence="6" id="KW-0677">Repeat</keyword>
<dbReference type="InterPro" id="IPR001736">
    <property type="entry name" value="PLipase_D/transphosphatidylase"/>
</dbReference>
<dbReference type="InterPro" id="IPR022924">
    <property type="entry name" value="Cardiolipin_synthase"/>
</dbReference>
<evidence type="ECO:0000256" key="7">
    <source>
        <dbReference type="ARBA" id="ARBA00022989"/>
    </source>
</evidence>
<reference evidence="15" key="1">
    <citation type="submission" date="2016-04" db="EMBL/GenBank/DDBJ databases">
        <authorList>
            <person name="Evans L.H."/>
            <person name="Alamgir A."/>
            <person name="Owens N."/>
            <person name="Weber N.D."/>
            <person name="Virtaneva K."/>
            <person name="Barbian K."/>
            <person name="Babar A."/>
            <person name="Rosenke K."/>
        </authorList>
    </citation>
    <scope>NUCLEOTIDE SEQUENCE</scope>
    <source>
        <strain evidence="15">86</strain>
    </source>
</reference>
<keyword evidence="8" id="KW-0443">Lipid metabolism</keyword>
<evidence type="ECO:0000256" key="9">
    <source>
        <dbReference type="ARBA" id="ARBA00023136"/>
    </source>
</evidence>
<keyword evidence="3" id="KW-0444">Lipid biosynthesis</keyword>
<dbReference type="PANTHER" id="PTHR21248">
    <property type="entry name" value="CARDIOLIPIN SYNTHASE"/>
    <property type="match status" value="1"/>
</dbReference>
<protein>
    <recommendedName>
        <fullName evidence="12">Cardiolipin synthase</fullName>
        <ecNumber evidence="12">2.7.8.-</ecNumber>
    </recommendedName>
</protein>
<evidence type="ECO:0000256" key="5">
    <source>
        <dbReference type="ARBA" id="ARBA00022692"/>
    </source>
</evidence>
<dbReference type="InterPro" id="IPR027379">
    <property type="entry name" value="CLS_N"/>
</dbReference>
<feature type="transmembrane region" description="Helical" evidence="13">
    <location>
        <begin position="20"/>
        <end position="39"/>
    </location>
</feature>
<dbReference type="PROSITE" id="PS50035">
    <property type="entry name" value="PLD"/>
    <property type="match status" value="2"/>
</dbReference>
<keyword evidence="2" id="KW-1003">Cell membrane</keyword>
<accession>A0A212JL17</accession>
<dbReference type="Gene3D" id="3.30.870.10">
    <property type="entry name" value="Endonuclease Chain A"/>
    <property type="match status" value="2"/>
</dbReference>
<keyword evidence="11" id="KW-1208">Phospholipid metabolism</keyword>
<proteinExistence type="predicted"/>
<evidence type="ECO:0000313" key="15">
    <source>
        <dbReference type="EMBL" id="SBW00110.1"/>
    </source>
</evidence>
<evidence type="ECO:0000259" key="14">
    <source>
        <dbReference type="PROSITE" id="PS50035"/>
    </source>
</evidence>
<evidence type="ECO:0000256" key="6">
    <source>
        <dbReference type="ARBA" id="ARBA00022737"/>
    </source>
</evidence>
<evidence type="ECO:0000256" key="1">
    <source>
        <dbReference type="ARBA" id="ARBA00004651"/>
    </source>
</evidence>
<dbReference type="AlphaFoldDB" id="A0A212JL17"/>
<evidence type="ECO:0000256" key="11">
    <source>
        <dbReference type="ARBA" id="ARBA00023264"/>
    </source>
</evidence>
<dbReference type="SUPFAM" id="SSF56024">
    <property type="entry name" value="Phospholipase D/nuclease"/>
    <property type="match status" value="2"/>
</dbReference>
<feature type="transmembrane region" description="Helical" evidence="13">
    <location>
        <begin position="74"/>
        <end position="92"/>
    </location>
</feature>
<keyword evidence="7 13" id="KW-1133">Transmembrane helix</keyword>
<keyword evidence="9 13" id="KW-0472">Membrane</keyword>
<dbReference type="EC" id="2.7.8.-" evidence="12"/>
<name>A0A212JL17_9FIRM</name>
<keyword evidence="10" id="KW-0594">Phospholipid biosynthesis</keyword>
<comment type="subcellular location">
    <subcellularLocation>
        <location evidence="1">Cell membrane</location>
        <topology evidence="1">Multi-pass membrane protein</topology>
    </subcellularLocation>
</comment>
<dbReference type="CDD" id="cd09154">
    <property type="entry name" value="PLDc_SMU_988_like_1"/>
    <property type="match status" value="1"/>
</dbReference>
<evidence type="ECO:0000256" key="8">
    <source>
        <dbReference type="ARBA" id="ARBA00023098"/>
    </source>
</evidence>
<dbReference type="EMBL" id="FLUN01000001">
    <property type="protein sequence ID" value="SBW00110.1"/>
    <property type="molecule type" value="Genomic_DNA"/>
</dbReference>
<evidence type="ECO:0000256" key="13">
    <source>
        <dbReference type="SAM" id="Phobius"/>
    </source>
</evidence>
<keyword evidence="4" id="KW-0808">Transferase</keyword>